<evidence type="ECO:0000256" key="1">
    <source>
        <dbReference type="SAM" id="Phobius"/>
    </source>
</evidence>
<evidence type="ECO:0000313" key="2">
    <source>
        <dbReference type="EMBL" id="RUS29425.1"/>
    </source>
</evidence>
<accession>A0A433QI02</accession>
<dbReference type="AlphaFoldDB" id="A0A433QI02"/>
<feature type="transmembrane region" description="Helical" evidence="1">
    <location>
        <begin position="69"/>
        <end position="94"/>
    </location>
</feature>
<gene>
    <name evidence="2" type="ORF">BC938DRAFT_480674</name>
</gene>
<comment type="caution">
    <text evidence="2">The sequence shown here is derived from an EMBL/GenBank/DDBJ whole genome shotgun (WGS) entry which is preliminary data.</text>
</comment>
<dbReference type="Proteomes" id="UP000274822">
    <property type="component" value="Unassembled WGS sequence"/>
</dbReference>
<evidence type="ECO:0000313" key="3">
    <source>
        <dbReference type="Proteomes" id="UP000274822"/>
    </source>
</evidence>
<feature type="transmembrane region" description="Helical" evidence="1">
    <location>
        <begin position="33"/>
        <end position="57"/>
    </location>
</feature>
<dbReference type="EMBL" id="RBNJ01005167">
    <property type="protein sequence ID" value="RUS29425.1"/>
    <property type="molecule type" value="Genomic_DNA"/>
</dbReference>
<keyword evidence="3" id="KW-1185">Reference proteome</keyword>
<keyword evidence="1" id="KW-1133">Transmembrane helix</keyword>
<keyword evidence="1" id="KW-0812">Transmembrane</keyword>
<reference evidence="2 3" key="1">
    <citation type="journal article" date="2018" name="New Phytol.">
        <title>Phylogenomics of Endogonaceae and evolution of mycorrhizas within Mucoromycota.</title>
        <authorList>
            <person name="Chang Y."/>
            <person name="Desiro A."/>
            <person name="Na H."/>
            <person name="Sandor L."/>
            <person name="Lipzen A."/>
            <person name="Clum A."/>
            <person name="Barry K."/>
            <person name="Grigoriev I.V."/>
            <person name="Martin F.M."/>
            <person name="Stajich J.E."/>
            <person name="Smith M.E."/>
            <person name="Bonito G."/>
            <person name="Spatafora J.W."/>
        </authorList>
    </citation>
    <scope>NUCLEOTIDE SEQUENCE [LARGE SCALE GENOMIC DNA]</scope>
    <source>
        <strain evidence="2 3">AD002</strain>
    </source>
</reference>
<organism evidence="2 3">
    <name type="scientific">Jimgerdemannia flammicorona</name>
    <dbReference type="NCBI Taxonomy" id="994334"/>
    <lineage>
        <taxon>Eukaryota</taxon>
        <taxon>Fungi</taxon>
        <taxon>Fungi incertae sedis</taxon>
        <taxon>Mucoromycota</taxon>
        <taxon>Mucoromycotina</taxon>
        <taxon>Endogonomycetes</taxon>
        <taxon>Endogonales</taxon>
        <taxon>Endogonaceae</taxon>
        <taxon>Jimgerdemannia</taxon>
    </lineage>
</organism>
<sequence>MALITTNAPPLTKLVHVKHRALRKFCICINLRAGVIISCLVWAALGLYFAILAFQYQSPFYTYLNSTPLIVFGVLNLVMTFVGLFGVVAAALVICELSDDTLTLPNLGSRTKRSSFATFPISSGS</sequence>
<name>A0A433QI02_9FUNG</name>
<proteinExistence type="predicted"/>
<keyword evidence="1" id="KW-0472">Membrane</keyword>
<protein>
    <submittedName>
        <fullName evidence="2">Uncharacterized protein</fullName>
    </submittedName>
</protein>